<evidence type="ECO:0000313" key="2">
    <source>
        <dbReference type="EMBL" id="EDW46741.1"/>
    </source>
</evidence>
<dbReference type="EMBL" id="CH480816">
    <property type="protein sequence ID" value="EDW46741.1"/>
    <property type="molecule type" value="Genomic_DNA"/>
</dbReference>
<name>B4HQT1_DROSE</name>
<feature type="compositionally biased region" description="Polar residues" evidence="1">
    <location>
        <begin position="107"/>
        <end position="118"/>
    </location>
</feature>
<evidence type="ECO:0000256" key="1">
    <source>
        <dbReference type="SAM" id="MobiDB-lite"/>
    </source>
</evidence>
<sequence length="118" mass="12927">MRTYHTQLGAVGGTTGGVLPVATVVARVTICHAFDGQNTTSTTHLRYEDVLVVVIEERLVVKRPTDVEGQVALRQGALVRYVLAQMGGLRTGSKGRDLWQDLRDTQNKSNSTYNQGKK</sequence>
<gene>
    <name evidence="2" type="primary">Dsec\GM20946</name>
    <name evidence="2" type="ORF">Dsec_GM20946</name>
</gene>
<accession>B4HQT1</accession>
<proteinExistence type="predicted"/>
<keyword evidence="3" id="KW-1185">Reference proteome</keyword>
<dbReference type="OMA" id="TYHTQLG"/>
<protein>
    <submittedName>
        <fullName evidence="2">GM20946</fullName>
    </submittedName>
</protein>
<dbReference type="HOGENOM" id="CLU_2075604_0_0_1"/>
<organism evidence="3">
    <name type="scientific">Drosophila sechellia</name>
    <name type="common">Fruit fly</name>
    <dbReference type="NCBI Taxonomy" id="7238"/>
    <lineage>
        <taxon>Eukaryota</taxon>
        <taxon>Metazoa</taxon>
        <taxon>Ecdysozoa</taxon>
        <taxon>Arthropoda</taxon>
        <taxon>Hexapoda</taxon>
        <taxon>Insecta</taxon>
        <taxon>Pterygota</taxon>
        <taxon>Neoptera</taxon>
        <taxon>Endopterygota</taxon>
        <taxon>Diptera</taxon>
        <taxon>Brachycera</taxon>
        <taxon>Muscomorpha</taxon>
        <taxon>Ephydroidea</taxon>
        <taxon>Drosophilidae</taxon>
        <taxon>Drosophila</taxon>
        <taxon>Sophophora</taxon>
    </lineage>
</organism>
<dbReference type="Proteomes" id="UP000001292">
    <property type="component" value="Unassembled WGS sequence"/>
</dbReference>
<evidence type="ECO:0000313" key="3">
    <source>
        <dbReference type="Proteomes" id="UP000001292"/>
    </source>
</evidence>
<dbReference type="PhylomeDB" id="B4HQT1"/>
<feature type="compositionally biased region" description="Basic and acidic residues" evidence="1">
    <location>
        <begin position="94"/>
        <end position="106"/>
    </location>
</feature>
<dbReference type="AlphaFoldDB" id="B4HQT1"/>
<feature type="region of interest" description="Disordered" evidence="1">
    <location>
        <begin position="92"/>
        <end position="118"/>
    </location>
</feature>
<reference evidence="2 3" key="1">
    <citation type="journal article" date="2007" name="Nature">
        <title>Evolution of genes and genomes on the Drosophila phylogeny.</title>
        <authorList>
            <consortium name="Drosophila 12 Genomes Consortium"/>
            <person name="Clark A.G."/>
            <person name="Eisen M.B."/>
            <person name="Smith D.R."/>
            <person name="Bergman C.M."/>
            <person name="Oliver B."/>
            <person name="Markow T.A."/>
            <person name="Kaufman T.C."/>
            <person name="Kellis M."/>
            <person name="Gelbart W."/>
            <person name="Iyer V.N."/>
            <person name="Pollard D.A."/>
            <person name="Sackton T.B."/>
            <person name="Larracuente A.M."/>
            <person name="Singh N.D."/>
            <person name="Abad J.P."/>
            <person name="Abt D.N."/>
            <person name="Adryan B."/>
            <person name="Aguade M."/>
            <person name="Akashi H."/>
            <person name="Anderson W.W."/>
            <person name="Aquadro C.F."/>
            <person name="Ardell D.H."/>
            <person name="Arguello R."/>
            <person name="Artieri C.G."/>
            <person name="Barbash D.A."/>
            <person name="Barker D."/>
            <person name="Barsanti P."/>
            <person name="Batterham P."/>
            <person name="Batzoglou S."/>
            <person name="Begun D."/>
            <person name="Bhutkar A."/>
            <person name="Blanco E."/>
            <person name="Bosak S.A."/>
            <person name="Bradley R.K."/>
            <person name="Brand A.D."/>
            <person name="Brent M.R."/>
            <person name="Brooks A.N."/>
            <person name="Brown R.H."/>
            <person name="Butlin R.K."/>
            <person name="Caggese C."/>
            <person name="Calvi B.R."/>
            <person name="Bernardo de Carvalho A."/>
            <person name="Caspi A."/>
            <person name="Castrezana S."/>
            <person name="Celniker S.E."/>
            <person name="Chang J.L."/>
            <person name="Chapple C."/>
            <person name="Chatterji S."/>
            <person name="Chinwalla A."/>
            <person name="Civetta A."/>
            <person name="Clifton S.W."/>
            <person name="Comeron J.M."/>
            <person name="Costello J.C."/>
            <person name="Coyne J.A."/>
            <person name="Daub J."/>
            <person name="David R.G."/>
            <person name="Delcher A.L."/>
            <person name="Delehaunty K."/>
            <person name="Do C.B."/>
            <person name="Ebling H."/>
            <person name="Edwards K."/>
            <person name="Eickbush T."/>
            <person name="Evans J.D."/>
            <person name="Filipski A."/>
            <person name="Findeiss S."/>
            <person name="Freyhult E."/>
            <person name="Fulton L."/>
            <person name="Fulton R."/>
            <person name="Garcia A.C."/>
            <person name="Gardiner A."/>
            <person name="Garfield D.A."/>
            <person name="Garvin B.E."/>
            <person name="Gibson G."/>
            <person name="Gilbert D."/>
            <person name="Gnerre S."/>
            <person name="Godfrey J."/>
            <person name="Good R."/>
            <person name="Gotea V."/>
            <person name="Gravely B."/>
            <person name="Greenberg A.J."/>
            <person name="Griffiths-Jones S."/>
            <person name="Gross S."/>
            <person name="Guigo R."/>
            <person name="Gustafson E.A."/>
            <person name="Haerty W."/>
            <person name="Hahn M.W."/>
            <person name="Halligan D.L."/>
            <person name="Halpern A.L."/>
            <person name="Halter G.M."/>
            <person name="Han M.V."/>
            <person name="Heger A."/>
            <person name="Hillier L."/>
            <person name="Hinrichs A.S."/>
            <person name="Holmes I."/>
            <person name="Hoskins R.A."/>
            <person name="Hubisz M.J."/>
            <person name="Hultmark D."/>
            <person name="Huntley M.A."/>
            <person name="Jaffe D.B."/>
            <person name="Jagadeeshan S."/>
            <person name="Jeck W.R."/>
            <person name="Johnson J."/>
            <person name="Jones C.D."/>
            <person name="Jordan W.C."/>
            <person name="Karpen G.H."/>
            <person name="Kataoka E."/>
            <person name="Keightley P.D."/>
            <person name="Kheradpour P."/>
            <person name="Kirkness E.F."/>
            <person name="Koerich L.B."/>
            <person name="Kristiansen K."/>
            <person name="Kudrna D."/>
            <person name="Kulathinal R.J."/>
            <person name="Kumar S."/>
            <person name="Kwok R."/>
            <person name="Lander E."/>
            <person name="Langley C.H."/>
            <person name="Lapoint R."/>
            <person name="Lazzaro B.P."/>
            <person name="Lee S.J."/>
            <person name="Levesque L."/>
            <person name="Li R."/>
            <person name="Lin C.F."/>
            <person name="Lin M.F."/>
            <person name="Lindblad-Toh K."/>
            <person name="Llopart A."/>
            <person name="Long M."/>
            <person name="Low L."/>
            <person name="Lozovsky E."/>
            <person name="Lu J."/>
            <person name="Luo M."/>
            <person name="Machado C.A."/>
            <person name="Makalowski W."/>
            <person name="Marzo M."/>
            <person name="Matsuda M."/>
            <person name="Matzkin L."/>
            <person name="McAllister B."/>
            <person name="McBride C.S."/>
            <person name="McKernan B."/>
            <person name="McKernan K."/>
            <person name="Mendez-Lago M."/>
            <person name="Minx P."/>
            <person name="Mollenhauer M.U."/>
            <person name="Montooth K."/>
            <person name="Mount S.M."/>
            <person name="Mu X."/>
            <person name="Myers E."/>
            <person name="Negre B."/>
            <person name="Newfeld S."/>
            <person name="Nielsen R."/>
            <person name="Noor M.A."/>
            <person name="O'Grady P."/>
            <person name="Pachter L."/>
            <person name="Papaceit M."/>
            <person name="Parisi M.J."/>
            <person name="Parisi M."/>
            <person name="Parts L."/>
            <person name="Pedersen J.S."/>
            <person name="Pesole G."/>
            <person name="Phillippy A.M."/>
            <person name="Ponting C.P."/>
            <person name="Pop M."/>
            <person name="Porcelli D."/>
            <person name="Powell J.R."/>
            <person name="Prohaska S."/>
            <person name="Pruitt K."/>
            <person name="Puig M."/>
            <person name="Quesneville H."/>
            <person name="Ram K.R."/>
            <person name="Rand D."/>
            <person name="Rasmussen M.D."/>
            <person name="Reed L.K."/>
            <person name="Reenan R."/>
            <person name="Reily A."/>
            <person name="Remington K.A."/>
            <person name="Rieger T.T."/>
            <person name="Ritchie M.G."/>
            <person name="Robin C."/>
            <person name="Rogers Y.H."/>
            <person name="Rohde C."/>
            <person name="Rozas J."/>
            <person name="Rubenfield M.J."/>
            <person name="Ruiz A."/>
            <person name="Russo S."/>
            <person name="Salzberg S.L."/>
            <person name="Sanchez-Gracia A."/>
            <person name="Saranga D.J."/>
            <person name="Sato H."/>
            <person name="Schaeffer S.W."/>
            <person name="Schatz M.C."/>
            <person name="Schlenke T."/>
            <person name="Schwartz R."/>
            <person name="Segarra C."/>
            <person name="Singh R.S."/>
            <person name="Sirot L."/>
            <person name="Sirota M."/>
            <person name="Sisneros N.B."/>
            <person name="Smith C.D."/>
            <person name="Smith T.F."/>
            <person name="Spieth J."/>
            <person name="Stage D.E."/>
            <person name="Stark A."/>
            <person name="Stephan W."/>
            <person name="Strausberg R.L."/>
            <person name="Strempel S."/>
            <person name="Sturgill D."/>
            <person name="Sutton G."/>
            <person name="Sutton G.G."/>
            <person name="Tao W."/>
            <person name="Teichmann S."/>
            <person name="Tobari Y.N."/>
            <person name="Tomimura Y."/>
            <person name="Tsolas J.M."/>
            <person name="Valente V.L."/>
            <person name="Venter E."/>
            <person name="Venter J.C."/>
            <person name="Vicario S."/>
            <person name="Vieira F.G."/>
            <person name="Vilella A.J."/>
            <person name="Villasante A."/>
            <person name="Walenz B."/>
            <person name="Wang J."/>
            <person name="Wasserman M."/>
            <person name="Watts T."/>
            <person name="Wilson D."/>
            <person name="Wilson R.K."/>
            <person name="Wing R.A."/>
            <person name="Wolfner M.F."/>
            <person name="Wong A."/>
            <person name="Wong G.K."/>
            <person name="Wu C.I."/>
            <person name="Wu G."/>
            <person name="Yamamoto D."/>
            <person name="Yang H.P."/>
            <person name="Yang S.P."/>
            <person name="Yorke J.A."/>
            <person name="Yoshida K."/>
            <person name="Zdobnov E."/>
            <person name="Zhang P."/>
            <person name="Zhang Y."/>
            <person name="Zimin A.V."/>
            <person name="Baldwin J."/>
            <person name="Abdouelleil A."/>
            <person name="Abdulkadir J."/>
            <person name="Abebe A."/>
            <person name="Abera B."/>
            <person name="Abreu J."/>
            <person name="Acer S.C."/>
            <person name="Aftuck L."/>
            <person name="Alexander A."/>
            <person name="An P."/>
            <person name="Anderson E."/>
            <person name="Anderson S."/>
            <person name="Arachi H."/>
            <person name="Azer M."/>
            <person name="Bachantsang P."/>
            <person name="Barry A."/>
            <person name="Bayul T."/>
            <person name="Berlin A."/>
            <person name="Bessette D."/>
            <person name="Bloom T."/>
            <person name="Blye J."/>
            <person name="Boguslavskiy L."/>
            <person name="Bonnet C."/>
            <person name="Boukhgalter B."/>
            <person name="Bourzgui I."/>
            <person name="Brown A."/>
            <person name="Cahill P."/>
            <person name="Channer S."/>
            <person name="Cheshatsang Y."/>
            <person name="Chuda L."/>
            <person name="Citroen M."/>
            <person name="Collymore A."/>
            <person name="Cooke P."/>
            <person name="Costello M."/>
            <person name="D'Aco K."/>
            <person name="Daza R."/>
            <person name="De Haan G."/>
            <person name="DeGray S."/>
            <person name="DeMaso C."/>
            <person name="Dhargay N."/>
            <person name="Dooley K."/>
            <person name="Dooley E."/>
            <person name="Doricent M."/>
            <person name="Dorje P."/>
            <person name="Dorjee K."/>
            <person name="Dupes A."/>
            <person name="Elong R."/>
            <person name="Falk J."/>
            <person name="Farina A."/>
            <person name="Faro S."/>
            <person name="Ferguson D."/>
            <person name="Fisher S."/>
            <person name="Foley C.D."/>
            <person name="Franke A."/>
            <person name="Friedrich D."/>
            <person name="Gadbois L."/>
            <person name="Gearin G."/>
            <person name="Gearin C.R."/>
            <person name="Giannoukos G."/>
            <person name="Goode T."/>
            <person name="Graham J."/>
            <person name="Grandbois E."/>
            <person name="Grewal S."/>
            <person name="Gyaltsen K."/>
            <person name="Hafez N."/>
            <person name="Hagos B."/>
            <person name="Hall J."/>
            <person name="Henson C."/>
            <person name="Hollinger A."/>
            <person name="Honan T."/>
            <person name="Huard M.D."/>
            <person name="Hughes L."/>
            <person name="Hurhula B."/>
            <person name="Husby M.E."/>
            <person name="Kamat A."/>
            <person name="Kanga B."/>
            <person name="Kashin S."/>
            <person name="Khazanovich D."/>
            <person name="Kisner P."/>
            <person name="Lance K."/>
            <person name="Lara M."/>
            <person name="Lee W."/>
            <person name="Lennon N."/>
            <person name="Letendre F."/>
            <person name="LeVine R."/>
            <person name="Lipovsky A."/>
            <person name="Liu X."/>
            <person name="Liu J."/>
            <person name="Liu S."/>
            <person name="Lokyitsang T."/>
            <person name="Lokyitsang Y."/>
            <person name="Lubonja R."/>
            <person name="Lui A."/>
            <person name="MacDonald P."/>
            <person name="Magnisalis V."/>
            <person name="Maru K."/>
            <person name="Matthews C."/>
            <person name="McCusker W."/>
            <person name="McDonough S."/>
            <person name="Mehta T."/>
            <person name="Meldrim J."/>
            <person name="Meneus L."/>
            <person name="Mihai O."/>
            <person name="Mihalev A."/>
            <person name="Mihova T."/>
            <person name="Mittelman R."/>
            <person name="Mlenga V."/>
            <person name="Montmayeur A."/>
            <person name="Mulrain L."/>
            <person name="Navidi A."/>
            <person name="Naylor J."/>
            <person name="Negash T."/>
            <person name="Nguyen T."/>
            <person name="Nguyen N."/>
            <person name="Nicol R."/>
            <person name="Norbu C."/>
            <person name="Norbu N."/>
            <person name="Novod N."/>
            <person name="O'Neill B."/>
            <person name="Osman S."/>
            <person name="Markiewicz E."/>
            <person name="Oyono O.L."/>
            <person name="Patti C."/>
            <person name="Phunkhang P."/>
            <person name="Pierre F."/>
            <person name="Priest M."/>
            <person name="Raghuraman S."/>
            <person name="Rege F."/>
            <person name="Reyes R."/>
            <person name="Rise C."/>
            <person name="Rogov P."/>
            <person name="Ross K."/>
            <person name="Ryan E."/>
            <person name="Settipalli S."/>
            <person name="Shea T."/>
            <person name="Sherpa N."/>
            <person name="Shi L."/>
            <person name="Shih D."/>
            <person name="Sparrow T."/>
            <person name="Spaulding J."/>
            <person name="Stalker J."/>
            <person name="Stange-Thomann N."/>
            <person name="Stavropoulos S."/>
            <person name="Stone C."/>
            <person name="Strader C."/>
            <person name="Tesfaye S."/>
            <person name="Thomson T."/>
            <person name="Thoulutsang Y."/>
            <person name="Thoulutsang D."/>
            <person name="Topham K."/>
            <person name="Topping I."/>
            <person name="Tsamla T."/>
            <person name="Vassiliev H."/>
            <person name="Vo A."/>
            <person name="Wangchuk T."/>
            <person name="Wangdi T."/>
            <person name="Weiand M."/>
            <person name="Wilkinson J."/>
            <person name="Wilson A."/>
            <person name="Yadav S."/>
            <person name="Young G."/>
            <person name="Yu Q."/>
            <person name="Zembek L."/>
            <person name="Zhong D."/>
            <person name="Zimmer A."/>
            <person name="Zwirko Z."/>
            <person name="Jaffe D.B."/>
            <person name="Alvarez P."/>
            <person name="Brockman W."/>
            <person name="Butler J."/>
            <person name="Chin C."/>
            <person name="Gnerre S."/>
            <person name="Grabherr M."/>
            <person name="Kleber M."/>
            <person name="Mauceli E."/>
            <person name="MacCallum I."/>
        </authorList>
    </citation>
    <scope>NUCLEOTIDE SEQUENCE [LARGE SCALE GENOMIC DNA]</scope>
    <source>
        <strain evidence="3">Rob3c / Tucson 14021-0248.25</strain>
    </source>
</reference>